<gene>
    <name evidence="2" type="ORF">ACFO3O_22450</name>
</gene>
<organism evidence="2 3">
    <name type="scientific">Dokdonia ponticola</name>
    <dbReference type="NCBI Taxonomy" id="2041041"/>
    <lineage>
        <taxon>Bacteria</taxon>
        <taxon>Pseudomonadati</taxon>
        <taxon>Bacteroidota</taxon>
        <taxon>Flavobacteriia</taxon>
        <taxon>Flavobacteriales</taxon>
        <taxon>Flavobacteriaceae</taxon>
        <taxon>Dokdonia</taxon>
    </lineage>
</organism>
<dbReference type="Proteomes" id="UP001596043">
    <property type="component" value="Unassembled WGS sequence"/>
</dbReference>
<keyword evidence="1" id="KW-0732">Signal</keyword>
<accession>A0ABV9I2S5</accession>
<sequence>MKNHIVFISSCLLALLSVYQVNAQQDPQYSQYIYNTVAINPAYAGNRGVTSIVGLHRSQWVGLDGAPRTQSLSIHSPISESKVGLGLSIVNDALGPSQETYIGVDFSYTID</sequence>
<feature type="signal peptide" evidence="1">
    <location>
        <begin position="1"/>
        <end position="23"/>
    </location>
</feature>
<dbReference type="Pfam" id="PF11751">
    <property type="entry name" value="PorP_SprF"/>
    <property type="match status" value="1"/>
</dbReference>
<proteinExistence type="predicted"/>
<feature type="non-terminal residue" evidence="2">
    <location>
        <position position="111"/>
    </location>
</feature>
<dbReference type="NCBIfam" id="TIGR03519">
    <property type="entry name" value="T9SS_PorP_fam"/>
    <property type="match status" value="1"/>
</dbReference>
<dbReference type="EMBL" id="JBHSFV010000034">
    <property type="protein sequence ID" value="MFC4636682.1"/>
    <property type="molecule type" value="Genomic_DNA"/>
</dbReference>
<comment type="caution">
    <text evidence="2">The sequence shown here is derived from an EMBL/GenBank/DDBJ whole genome shotgun (WGS) entry which is preliminary data.</text>
</comment>
<keyword evidence="3" id="KW-1185">Reference proteome</keyword>
<name>A0ABV9I2S5_9FLAO</name>
<protein>
    <submittedName>
        <fullName evidence="2">PorP/SprF family type IX secretion system membrane protein</fullName>
    </submittedName>
</protein>
<reference evidence="3" key="1">
    <citation type="journal article" date="2019" name="Int. J. Syst. Evol. Microbiol.">
        <title>The Global Catalogue of Microorganisms (GCM) 10K type strain sequencing project: providing services to taxonomists for standard genome sequencing and annotation.</title>
        <authorList>
            <consortium name="The Broad Institute Genomics Platform"/>
            <consortium name="The Broad Institute Genome Sequencing Center for Infectious Disease"/>
            <person name="Wu L."/>
            <person name="Ma J."/>
        </authorList>
    </citation>
    <scope>NUCLEOTIDE SEQUENCE [LARGE SCALE GENOMIC DNA]</scope>
    <source>
        <strain evidence="3">YJ-61-S</strain>
    </source>
</reference>
<evidence type="ECO:0000313" key="3">
    <source>
        <dbReference type="Proteomes" id="UP001596043"/>
    </source>
</evidence>
<evidence type="ECO:0000256" key="1">
    <source>
        <dbReference type="SAM" id="SignalP"/>
    </source>
</evidence>
<dbReference type="InterPro" id="IPR019861">
    <property type="entry name" value="PorP/SprF_Bacteroidetes"/>
</dbReference>
<feature type="chain" id="PRO_5045770617" evidence="1">
    <location>
        <begin position="24"/>
        <end position="111"/>
    </location>
</feature>
<dbReference type="RefSeq" id="WP_379983062.1">
    <property type="nucleotide sequence ID" value="NZ_JBHSFV010000034.1"/>
</dbReference>
<evidence type="ECO:0000313" key="2">
    <source>
        <dbReference type="EMBL" id="MFC4636682.1"/>
    </source>
</evidence>